<keyword evidence="9" id="KW-0325">Glycoprotein</keyword>
<keyword evidence="12" id="KW-1185">Reference proteome</keyword>
<comment type="function">
    <text evidence="10">Required for proper folding and/or the stability of a subset of proteins in the endoplasmic reticulum. Component of glycosylphosphatidylinositol-mannosyltransferase 1 which transfers the first of the 4 mannoses in the GPI-anchor precursors during GPI-anchor biosynthesis. Probably acts by stabilizing the mannosyltransferase GPI14.</text>
</comment>
<feature type="transmembrane region" description="Helical" evidence="10">
    <location>
        <begin position="546"/>
        <end position="567"/>
    </location>
</feature>
<dbReference type="SMART" id="SM00780">
    <property type="entry name" value="PIG-X"/>
    <property type="match status" value="1"/>
</dbReference>
<dbReference type="EMBL" id="JANBTX010000003">
    <property type="protein sequence ID" value="KAJ2691155.1"/>
    <property type="molecule type" value="Genomic_DNA"/>
</dbReference>
<keyword evidence="4 10" id="KW-0337">GPI-anchor biosynthesis</keyword>
<comment type="pathway">
    <text evidence="2 10">Glycolipid biosynthesis; glycosylphosphatidylinositol-anchor biosynthesis.</text>
</comment>
<keyword evidence="10" id="KW-0732">Signal</keyword>
<evidence type="ECO:0000256" key="5">
    <source>
        <dbReference type="ARBA" id="ARBA00022692"/>
    </source>
</evidence>
<evidence type="ECO:0000256" key="2">
    <source>
        <dbReference type="ARBA" id="ARBA00004687"/>
    </source>
</evidence>
<dbReference type="AlphaFoldDB" id="A0A9W8GMW1"/>
<protein>
    <recommendedName>
        <fullName evidence="10">Protein PBN1</fullName>
    </recommendedName>
</protein>
<sequence>MRLGNSGRRGVRRWLSQFACTLVLTSSSLALSYSDMRRPLNGQITPSASSFETEDHVIFGQHISVQAGSDTWNVDTIGGTWHVWHHTTIFDCIDLPLWPDSMLEARVVLTSEMCRDRILLPPAPFMPPRGLEYCGAHITATAKPDTASNSPSSLALARSHMRSWMAELMGWTSSSRPALLAAAHGLHTETEPYDEPLQGPSSFIDLGNSSIYYFQQLDARYLDVNRPGSRLDLARLALEPQHPLRALIDPRVVHQDKNWLDNHRIEILLRRTTEGFVKVSIQVLSLMHPASGISIVPLQNATSRIAWIGPTRQTKSYVQTTADRAALPLTIPEEFYAEHDTTTQPAGIVDVRTSHFNSFHPSLIVSAHTPLISDQCHLDTIVMLPRAYFFDPYQLYELRHQLRVDYEHYGPIELERPAEVMPNWGSLLHLNQRTHSPALNATIPIHARYRLPPIAHERLVGRHGEPSGDSHIDLELLPPLSAVVCPAAISKHRYVAELDKGDVLRALHMRLALFDELGLEPVASLEPLPDAETLLRMPVGYADDAVLIQALTLAALFAGTVFICWAVKRSLSSRQ</sequence>
<dbReference type="GO" id="GO:0005789">
    <property type="term" value="C:endoplasmic reticulum membrane"/>
    <property type="evidence" value="ECO:0007669"/>
    <property type="project" value="UniProtKB-SubCell"/>
</dbReference>
<dbReference type="PANTHER" id="PTHR28650:SF1">
    <property type="entry name" value="PHOSPHATIDYLINOSITOL-GLYCAN BIOSYNTHESIS CLASS X PROTEIN"/>
    <property type="match status" value="1"/>
</dbReference>
<reference evidence="11" key="1">
    <citation type="submission" date="2022-07" db="EMBL/GenBank/DDBJ databases">
        <title>Phylogenomic reconstructions and comparative analyses of Kickxellomycotina fungi.</title>
        <authorList>
            <person name="Reynolds N.K."/>
            <person name="Stajich J.E."/>
            <person name="Barry K."/>
            <person name="Grigoriev I.V."/>
            <person name="Crous P."/>
            <person name="Smith M.E."/>
        </authorList>
    </citation>
    <scope>NUCLEOTIDE SEQUENCE</scope>
    <source>
        <strain evidence="11">CBS 109367</strain>
    </source>
</reference>
<evidence type="ECO:0000256" key="4">
    <source>
        <dbReference type="ARBA" id="ARBA00022502"/>
    </source>
</evidence>
<evidence type="ECO:0000313" key="12">
    <source>
        <dbReference type="Proteomes" id="UP001151516"/>
    </source>
</evidence>
<organism evidence="11 12">
    <name type="scientific">Coemansia spiralis</name>
    <dbReference type="NCBI Taxonomy" id="417178"/>
    <lineage>
        <taxon>Eukaryota</taxon>
        <taxon>Fungi</taxon>
        <taxon>Fungi incertae sedis</taxon>
        <taxon>Zoopagomycota</taxon>
        <taxon>Kickxellomycotina</taxon>
        <taxon>Kickxellomycetes</taxon>
        <taxon>Kickxellales</taxon>
        <taxon>Kickxellaceae</taxon>
        <taxon>Coemansia</taxon>
    </lineage>
</organism>
<evidence type="ECO:0000256" key="8">
    <source>
        <dbReference type="ARBA" id="ARBA00023136"/>
    </source>
</evidence>
<evidence type="ECO:0000313" key="11">
    <source>
        <dbReference type="EMBL" id="KAJ2691155.1"/>
    </source>
</evidence>
<evidence type="ECO:0000256" key="10">
    <source>
        <dbReference type="RuleBase" id="RU366056"/>
    </source>
</evidence>
<dbReference type="InterPro" id="IPR013233">
    <property type="entry name" value="PIG-X/PBN1"/>
</dbReference>
<dbReference type="Pfam" id="PF08320">
    <property type="entry name" value="PIG-X"/>
    <property type="match status" value="1"/>
</dbReference>
<keyword evidence="6 10" id="KW-0256">Endoplasmic reticulum</keyword>
<dbReference type="Proteomes" id="UP001151516">
    <property type="component" value="Unassembled WGS sequence"/>
</dbReference>
<evidence type="ECO:0000256" key="3">
    <source>
        <dbReference type="ARBA" id="ARBA00010345"/>
    </source>
</evidence>
<feature type="chain" id="PRO_5041014691" description="Protein PBN1" evidence="10">
    <location>
        <begin position="31"/>
        <end position="575"/>
    </location>
</feature>
<dbReference type="InterPro" id="IPR040039">
    <property type="entry name" value="PIGX"/>
</dbReference>
<accession>A0A9W8GMW1</accession>
<comment type="subcellular location">
    <subcellularLocation>
        <location evidence="1 10">Endoplasmic reticulum membrane</location>
        <topology evidence="1 10">Single-pass membrane protein</topology>
    </subcellularLocation>
</comment>
<evidence type="ECO:0000256" key="1">
    <source>
        <dbReference type="ARBA" id="ARBA00004389"/>
    </source>
</evidence>
<comment type="similarity">
    <text evidence="3 10">Belongs to the PIGX family.</text>
</comment>
<comment type="caution">
    <text evidence="11">The sequence shown here is derived from an EMBL/GenBank/DDBJ whole genome shotgun (WGS) entry which is preliminary data.</text>
</comment>
<evidence type="ECO:0000256" key="9">
    <source>
        <dbReference type="ARBA" id="ARBA00023180"/>
    </source>
</evidence>
<dbReference type="OrthoDB" id="5546453at2759"/>
<keyword evidence="8 10" id="KW-0472">Membrane</keyword>
<dbReference type="PANTHER" id="PTHR28650">
    <property type="entry name" value="PHOSPHATIDYLINOSITOL-GLYCAN BIOSYNTHESIS CLASS X PROTEIN"/>
    <property type="match status" value="1"/>
</dbReference>
<gene>
    <name evidence="11" type="ORF">IWW39_000215</name>
</gene>
<name>A0A9W8GMW1_9FUNG</name>
<keyword evidence="5 10" id="KW-0812">Transmembrane</keyword>
<feature type="signal peptide" evidence="10">
    <location>
        <begin position="1"/>
        <end position="30"/>
    </location>
</feature>
<keyword evidence="7 10" id="KW-1133">Transmembrane helix</keyword>
<evidence type="ECO:0000256" key="7">
    <source>
        <dbReference type="ARBA" id="ARBA00022989"/>
    </source>
</evidence>
<proteinExistence type="inferred from homology"/>
<dbReference type="GO" id="GO:0006506">
    <property type="term" value="P:GPI anchor biosynthetic process"/>
    <property type="evidence" value="ECO:0007669"/>
    <property type="project" value="UniProtKB-KW"/>
</dbReference>
<evidence type="ECO:0000256" key="6">
    <source>
        <dbReference type="ARBA" id="ARBA00022824"/>
    </source>
</evidence>